<accession>A0A1G1X5G4</accession>
<feature type="domain" description="DUF3298" evidence="1">
    <location>
        <begin position="155"/>
        <end position="236"/>
    </location>
</feature>
<evidence type="ECO:0000259" key="2">
    <source>
        <dbReference type="Pfam" id="PF13739"/>
    </source>
</evidence>
<evidence type="ECO:0000313" key="3">
    <source>
        <dbReference type="EMBL" id="OGY35229.1"/>
    </source>
</evidence>
<dbReference type="EMBL" id="MHHR01000002">
    <property type="protein sequence ID" value="OGY35229.1"/>
    <property type="molecule type" value="Genomic_DNA"/>
</dbReference>
<protein>
    <recommendedName>
        <fullName evidence="5">DUF3298 domain-containing protein</fullName>
    </recommendedName>
</protein>
<sequence>MKTKFLLLITFALALIIGIGLFAITKPSNNVVSVSKESFKEETSEYNINIEYPQISGLKNVPLQNVLNEKFKPNLENIRMSVLDYREVYRNLSAEQLEGVGKSEEKKTFETRFASQNLISISFEHSGYDGSSAHGGQRASVINYDLTTGKEIQLKDLFKKDSKYLQTISDFYLNDLASRFEGNDNIPGWPQPQIGAAPEENNFTNFVLTKDDLVILFNPYQVAPGAYGIQEIKIPYANLSNIINQKVLLNGLLHE</sequence>
<feature type="domain" description="Deacetylase PdaC" evidence="2">
    <location>
        <begin position="40"/>
        <end position="135"/>
    </location>
</feature>
<dbReference type="InterPro" id="IPR021729">
    <property type="entry name" value="DUF3298"/>
</dbReference>
<dbReference type="Gene3D" id="3.90.640.20">
    <property type="entry name" value="Heat-shock cognate protein, ATPase"/>
    <property type="match status" value="1"/>
</dbReference>
<dbReference type="Pfam" id="PF11738">
    <property type="entry name" value="DUF3298"/>
    <property type="match status" value="1"/>
</dbReference>
<organism evidence="3 4">
    <name type="scientific">Candidatus Andersenbacteria bacterium RIFCSPHIGHO2_12_FULL_45_11</name>
    <dbReference type="NCBI Taxonomy" id="1797281"/>
    <lineage>
        <taxon>Bacteria</taxon>
        <taxon>Candidatus Anderseniibacteriota</taxon>
    </lineage>
</organism>
<dbReference type="InterPro" id="IPR025303">
    <property type="entry name" value="PdaC"/>
</dbReference>
<dbReference type="Pfam" id="PF13739">
    <property type="entry name" value="PdaC"/>
    <property type="match status" value="1"/>
</dbReference>
<dbReference type="Proteomes" id="UP000177528">
    <property type="component" value="Unassembled WGS sequence"/>
</dbReference>
<comment type="caution">
    <text evidence="3">The sequence shown here is derived from an EMBL/GenBank/DDBJ whole genome shotgun (WGS) entry which is preliminary data.</text>
</comment>
<evidence type="ECO:0008006" key="5">
    <source>
        <dbReference type="Google" id="ProtNLM"/>
    </source>
</evidence>
<evidence type="ECO:0000259" key="1">
    <source>
        <dbReference type="Pfam" id="PF11738"/>
    </source>
</evidence>
<gene>
    <name evidence="3" type="ORF">A3D99_00980</name>
</gene>
<evidence type="ECO:0000313" key="4">
    <source>
        <dbReference type="Proteomes" id="UP000177528"/>
    </source>
</evidence>
<name>A0A1G1X5G4_9BACT</name>
<dbReference type="InterPro" id="IPR037126">
    <property type="entry name" value="PdaC/RsiV-like_sf"/>
</dbReference>
<proteinExistence type="predicted"/>
<dbReference type="Gene3D" id="3.30.565.40">
    <property type="entry name" value="Fervidobacterium nodosum Rt17-B1 like"/>
    <property type="match status" value="1"/>
</dbReference>
<dbReference type="AlphaFoldDB" id="A0A1G1X5G4"/>
<reference evidence="3 4" key="1">
    <citation type="journal article" date="2016" name="Nat. Commun.">
        <title>Thousands of microbial genomes shed light on interconnected biogeochemical processes in an aquifer system.</title>
        <authorList>
            <person name="Anantharaman K."/>
            <person name="Brown C.T."/>
            <person name="Hug L.A."/>
            <person name="Sharon I."/>
            <person name="Castelle C.J."/>
            <person name="Probst A.J."/>
            <person name="Thomas B.C."/>
            <person name="Singh A."/>
            <person name="Wilkins M.J."/>
            <person name="Karaoz U."/>
            <person name="Brodie E.L."/>
            <person name="Williams K.H."/>
            <person name="Hubbard S.S."/>
            <person name="Banfield J.F."/>
        </authorList>
    </citation>
    <scope>NUCLEOTIDE SEQUENCE [LARGE SCALE GENOMIC DNA]</scope>
</reference>